<reference evidence="1 3" key="1">
    <citation type="submission" date="2015-05" db="EMBL/GenBank/DDBJ databases">
        <title>A genomic and transcriptomic approach to investigate the blue pigment phenotype in Pseudomonas fluorescens.</title>
        <authorList>
            <person name="Andreani N.A."/>
            <person name="Cardazzo B."/>
        </authorList>
    </citation>
    <scope>NUCLEOTIDE SEQUENCE [LARGE SCALE GENOMIC DNA]</scope>
    <source>
        <strain evidence="1 3">Ps_22</strain>
    </source>
</reference>
<dbReference type="AlphaFoldDB" id="A0A109LL29"/>
<proteinExistence type="predicted"/>
<dbReference type="EMBL" id="LCYA01000041">
    <property type="protein sequence ID" value="KWV89541.1"/>
    <property type="molecule type" value="Genomic_DNA"/>
</dbReference>
<comment type="caution">
    <text evidence="1">The sequence shown here is derived from an EMBL/GenBank/DDBJ whole genome shotgun (WGS) entry which is preliminary data.</text>
</comment>
<evidence type="ECO:0000313" key="1">
    <source>
        <dbReference type="EMBL" id="KWV89541.1"/>
    </source>
</evidence>
<dbReference type="PATRIC" id="fig|294.194.peg.921"/>
<reference evidence="2 4" key="2">
    <citation type="submission" date="2018-03" db="EMBL/GenBank/DDBJ databases">
        <title>Blue discolouration in mozzarella cheese caused by Pseudomonas fluorescens.</title>
        <authorList>
            <person name="Chiesa F."/>
            <person name="Dalmasso A."/>
            <person name="Lomonaco S."/>
        </authorList>
    </citation>
    <scope>NUCLEOTIDE SEQUENCE [LARGE SCALE GENOMIC DNA]</scope>
    <source>
        <strain evidence="2 4">11293</strain>
    </source>
</reference>
<gene>
    <name evidence="2" type="ORF">C7A10_21960</name>
    <name evidence="1" type="ORF">PFLmoz3_00800</name>
</gene>
<dbReference type="Proteomes" id="UP000061348">
    <property type="component" value="Unassembled WGS sequence"/>
</dbReference>
<protein>
    <submittedName>
        <fullName evidence="1">Uncharacterized protein</fullName>
    </submittedName>
</protein>
<accession>A0A109LL29</accession>
<organism evidence="1 3">
    <name type="scientific">Pseudomonas fluorescens</name>
    <dbReference type="NCBI Taxonomy" id="294"/>
    <lineage>
        <taxon>Bacteria</taxon>
        <taxon>Pseudomonadati</taxon>
        <taxon>Pseudomonadota</taxon>
        <taxon>Gammaproteobacteria</taxon>
        <taxon>Pseudomonadales</taxon>
        <taxon>Pseudomonadaceae</taxon>
        <taxon>Pseudomonas</taxon>
    </lineage>
</organism>
<evidence type="ECO:0000313" key="3">
    <source>
        <dbReference type="Proteomes" id="UP000061348"/>
    </source>
</evidence>
<name>A0A109LL29_PSEFL</name>
<sequence length="237" mass="26132">MDIKEFCLAHGFDMSKCGVALGGGGFGMTELKTSPVEFLTLAEDDFERGGLAALVNATTNAKRAIVCQLDQLLISFGYPSLRWNVPKKIERLRALGLLTPSLLRKVVDIRNILEHEYATPELEKVEEALDIASLFVMSASAMFIPFDDVLEFSLPDLNVTESSAPRVSAGLNRESGRVFYTVYAYEPGEYAGRCVGQCEIQSGHVLFEAMVKLSASLMLQYKVNQALRDFEAAYAKL</sequence>
<evidence type="ECO:0000313" key="2">
    <source>
        <dbReference type="EMBL" id="PRW88256.1"/>
    </source>
</evidence>
<dbReference type="Proteomes" id="UP000239731">
    <property type="component" value="Unassembled WGS sequence"/>
</dbReference>
<dbReference type="RefSeq" id="WP_060763728.1">
    <property type="nucleotide sequence ID" value="NZ_LCYA01000041.1"/>
</dbReference>
<dbReference type="EMBL" id="PVUH01000016">
    <property type="protein sequence ID" value="PRW88256.1"/>
    <property type="molecule type" value="Genomic_DNA"/>
</dbReference>
<evidence type="ECO:0000313" key="4">
    <source>
        <dbReference type="Proteomes" id="UP000239731"/>
    </source>
</evidence>